<accession>I0HBR3</accession>
<proteinExistence type="predicted"/>
<gene>
    <name evidence="2" type="ordered locus">AMIS_52300</name>
</gene>
<feature type="region of interest" description="Disordered" evidence="1">
    <location>
        <begin position="305"/>
        <end position="324"/>
    </location>
</feature>
<dbReference type="Proteomes" id="UP000007882">
    <property type="component" value="Chromosome"/>
</dbReference>
<sequence>MCRARLRRSGLCRARLRRSGLCRPGLCGNGGAPMGGGHRLGRGHDPRRDRRVRLDHARRRRGSGPAQNLRGYGHRRPPQNPRPSTVVVLPATAGSPRGLTGAGRTGAGRTGAGCTGAGPSRSRPAGISLAVTLRPALRPNRPGPRLLANLLSPDILTTRPGPAVLAGPRLLTCVPGPRLLTRRTRSPHAVPLRPGNLRLVTVSAHTVRPPDPDGRPFEELAPVRRRHLRPPLGRNRGTSLGRRRDPPVSRLPRLIGGRLRPVQLMVRHLRPPGHRSLVPPARRSAPALPGVVPADRPGPAALHRLVPAGPASTGRPDRPEVRVVPGTATPVEPLAVLPRGTTATPVAPLTALPLEVPLRATNRTVRPPNRTVRPPNRTAARPLGTANRTVEALVMGGDPAATVGVRSAPAAAVVLLVAAGPAPVPVDVVVGPGSATRPAVVSVADPASRGVEVDDVASGVAAALVLPVFVGAQLDGAAVRGHAPVRVLPAVPGSVGPGRRTGPALAAAGRAAPQVGPGVRVLDREVGFVEVDAEFGTVEVHVVEVVAGQVRLGGVDRLEVGIVQPAGALLVEGGAASRRRLAVTAGAPGRDDRVRRGTPGVVLLLDHRGLRHEGVLVVLVRPVFVVFEAHEEAPIRLGVVPLPQCRIRATVLTLFHLRAPVPAPRAPD</sequence>
<evidence type="ECO:0000313" key="2">
    <source>
        <dbReference type="EMBL" id="BAL90450.1"/>
    </source>
</evidence>
<name>I0HBR3_ACTM4</name>
<feature type="region of interest" description="Disordered" evidence="1">
    <location>
        <begin position="27"/>
        <end position="123"/>
    </location>
</feature>
<reference evidence="2 3" key="1">
    <citation type="submission" date="2012-02" db="EMBL/GenBank/DDBJ databases">
        <title>Complete genome sequence of Actinoplanes missouriensis 431 (= NBRC 102363).</title>
        <authorList>
            <person name="Ohnishi Y."/>
            <person name="Ishikawa J."/>
            <person name="Sekine M."/>
            <person name="Hosoyama A."/>
            <person name="Harada T."/>
            <person name="Narita H."/>
            <person name="Hata T."/>
            <person name="Konno Y."/>
            <person name="Tutikane K."/>
            <person name="Fujita N."/>
            <person name="Horinouchi S."/>
            <person name="Hayakawa M."/>
        </authorList>
    </citation>
    <scope>NUCLEOTIDE SEQUENCE [LARGE SCALE GENOMIC DNA]</scope>
    <source>
        <strain evidence="3">ATCC 14538 / DSM 43046 / CBS 188.64 / JCM 3121 / NBRC 102363 / NCIMB 12654 / NRRL B-3342 / UNCC 431</strain>
    </source>
</reference>
<feature type="region of interest" description="Disordered" evidence="1">
    <location>
        <begin position="229"/>
        <end position="253"/>
    </location>
</feature>
<keyword evidence="3" id="KW-1185">Reference proteome</keyword>
<dbReference type="STRING" id="512565.AMIS_52300"/>
<protein>
    <submittedName>
        <fullName evidence="2">Uncharacterized protein</fullName>
    </submittedName>
</protein>
<dbReference type="AlphaFoldDB" id="I0HBR3"/>
<feature type="compositionally biased region" description="Basic and acidic residues" evidence="1">
    <location>
        <begin position="42"/>
        <end position="55"/>
    </location>
</feature>
<dbReference type="EMBL" id="AP012319">
    <property type="protein sequence ID" value="BAL90450.1"/>
    <property type="molecule type" value="Genomic_DNA"/>
</dbReference>
<dbReference type="HOGENOM" id="CLU_410865_0_0_11"/>
<feature type="compositionally biased region" description="Gly residues" evidence="1">
    <location>
        <begin position="27"/>
        <end position="38"/>
    </location>
</feature>
<feature type="compositionally biased region" description="Gly residues" evidence="1">
    <location>
        <begin position="100"/>
        <end position="116"/>
    </location>
</feature>
<evidence type="ECO:0000313" key="3">
    <source>
        <dbReference type="Proteomes" id="UP000007882"/>
    </source>
</evidence>
<evidence type="ECO:0000256" key="1">
    <source>
        <dbReference type="SAM" id="MobiDB-lite"/>
    </source>
</evidence>
<organism evidence="2 3">
    <name type="scientific">Actinoplanes missouriensis (strain ATCC 14538 / DSM 43046 / CBS 188.64 / JCM 3121 / NBRC 102363 / NCIMB 12654 / NRRL B-3342 / UNCC 431)</name>
    <dbReference type="NCBI Taxonomy" id="512565"/>
    <lineage>
        <taxon>Bacteria</taxon>
        <taxon>Bacillati</taxon>
        <taxon>Actinomycetota</taxon>
        <taxon>Actinomycetes</taxon>
        <taxon>Micromonosporales</taxon>
        <taxon>Micromonosporaceae</taxon>
        <taxon>Actinoplanes</taxon>
    </lineage>
</organism>
<dbReference type="KEGG" id="ams:AMIS_52300"/>